<dbReference type="NCBIfam" id="TIGR04255">
    <property type="entry name" value="sporadTIGR04255"/>
    <property type="match status" value="1"/>
</dbReference>
<name>A0A1I5W293_9RHOB</name>
<reference evidence="1 2" key="1">
    <citation type="submission" date="2016-10" db="EMBL/GenBank/DDBJ databases">
        <authorList>
            <person name="de Groot N.N."/>
        </authorList>
    </citation>
    <scope>NUCLEOTIDE SEQUENCE [LARGE SCALE GENOMIC DNA]</scope>
    <source>
        <strain evidence="1 2">DSM 19547</strain>
    </source>
</reference>
<gene>
    <name evidence="1" type="ORF">SAMN04488047_1399</name>
</gene>
<evidence type="ECO:0000313" key="1">
    <source>
        <dbReference type="EMBL" id="SFQ13855.1"/>
    </source>
</evidence>
<protein>
    <submittedName>
        <fullName evidence="1">TIGR04255 family protein</fullName>
    </submittedName>
</protein>
<dbReference type="STRING" id="441119.SAMN04488047_1399"/>
<sequence length="273" mass="30778">MTKEEDYLYEHAPLVEVIAELRWQLVPIASMPGAELDPNFERSHGKVADNLAKLGFGHIERLPPSDFPSEMLAGQPVFRYRRAPNTWPLFQLGPGLFTANITPPYEGWADFRVTLEAGLGALDAAFQLGTEFAMPRLIELRYLDAFTEQHGVDRVAEFMTEHLSLDLKPSDRLRTAIMHPESEHVPLAELRFPLARDPQDVFVLKATPGTREGRPAVILDLRVRRSVENGAVTNAAEALKWLDAAHADLHEAFENTISDKLRERLGERRPVRS</sequence>
<dbReference type="RefSeq" id="WP_218153152.1">
    <property type="nucleotide sequence ID" value="NZ_FOXA01000039.1"/>
</dbReference>
<dbReference type="InterPro" id="IPR026349">
    <property type="entry name" value="CHP04255"/>
</dbReference>
<evidence type="ECO:0000313" key="2">
    <source>
        <dbReference type="Proteomes" id="UP000199356"/>
    </source>
</evidence>
<organism evidence="1 2">
    <name type="scientific">Tranquillimonas alkanivorans</name>
    <dbReference type="NCBI Taxonomy" id="441119"/>
    <lineage>
        <taxon>Bacteria</taxon>
        <taxon>Pseudomonadati</taxon>
        <taxon>Pseudomonadota</taxon>
        <taxon>Alphaproteobacteria</taxon>
        <taxon>Rhodobacterales</taxon>
        <taxon>Roseobacteraceae</taxon>
        <taxon>Tranquillimonas</taxon>
    </lineage>
</organism>
<keyword evidence="2" id="KW-1185">Reference proteome</keyword>
<dbReference type="EMBL" id="FOXA01000039">
    <property type="protein sequence ID" value="SFQ13855.1"/>
    <property type="molecule type" value="Genomic_DNA"/>
</dbReference>
<dbReference type="Proteomes" id="UP000199356">
    <property type="component" value="Unassembled WGS sequence"/>
</dbReference>
<accession>A0A1I5W293</accession>
<dbReference type="AlphaFoldDB" id="A0A1I5W293"/>
<proteinExistence type="predicted"/>